<dbReference type="RefSeq" id="WP_093368700.1">
    <property type="nucleotide sequence ID" value="NZ_FNCW01000011.1"/>
</dbReference>
<evidence type="ECO:0000256" key="1">
    <source>
        <dbReference type="SAM" id="MobiDB-lite"/>
    </source>
</evidence>
<accession>A0A1G7YB47</accession>
<organism evidence="2 3">
    <name type="scientific">Psychroflexus sediminis</name>
    <dbReference type="NCBI Taxonomy" id="470826"/>
    <lineage>
        <taxon>Bacteria</taxon>
        <taxon>Pseudomonadati</taxon>
        <taxon>Bacteroidota</taxon>
        <taxon>Flavobacteriia</taxon>
        <taxon>Flavobacteriales</taxon>
        <taxon>Flavobacteriaceae</taxon>
        <taxon>Psychroflexus</taxon>
    </lineage>
</organism>
<evidence type="ECO:0000313" key="2">
    <source>
        <dbReference type="EMBL" id="SDG93718.1"/>
    </source>
</evidence>
<dbReference type="OrthoDB" id="9773047at2"/>
<proteinExistence type="predicted"/>
<feature type="compositionally biased region" description="Basic and acidic residues" evidence="1">
    <location>
        <begin position="94"/>
        <end position="104"/>
    </location>
</feature>
<name>A0A1G7YB47_9FLAO</name>
<evidence type="ECO:0000313" key="3">
    <source>
        <dbReference type="Proteomes" id="UP000199296"/>
    </source>
</evidence>
<keyword evidence="3" id="KW-1185">Reference proteome</keyword>
<sequence length="104" mass="11666">MKIVFTLTCVFLFCSNIGFGQYYPDKEWERKSAESVNLNAVLLDSAVSIASPYENAVNRDLRIAILEAFSRELDFEILGETKHRDGPAGSAIDRNLKHSLNDKA</sequence>
<dbReference type="STRING" id="470826.SAMN04488027_11192"/>
<protein>
    <submittedName>
        <fullName evidence="2">Uncharacterized protein</fullName>
    </submittedName>
</protein>
<dbReference type="EMBL" id="FNCW01000011">
    <property type="protein sequence ID" value="SDG93718.1"/>
    <property type="molecule type" value="Genomic_DNA"/>
</dbReference>
<dbReference type="Proteomes" id="UP000199296">
    <property type="component" value="Unassembled WGS sequence"/>
</dbReference>
<gene>
    <name evidence="2" type="ORF">SAMN04488027_11192</name>
</gene>
<reference evidence="2 3" key="1">
    <citation type="submission" date="2016-10" db="EMBL/GenBank/DDBJ databases">
        <authorList>
            <person name="de Groot N.N."/>
        </authorList>
    </citation>
    <scope>NUCLEOTIDE SEQUENCE [LARGE SCALE GENOMIC DNA]</scope>
    <source>
        <strain evidence="2 3">DSM 19803</strain>
    </source>
</reference>
<feature type="region of interest" description="Disordered" evidence="1">
    <location>
        <begin position="82"/>
        <end position="104"/>
    </location>
</feature>
<dbReference type="AlphaFoldDB" id="A0A1G7YB47"/>